<evidence type="ECO:0000259" key="7">
    <source>
        <dbReference type="PROSITE" id="PS50949"/>
    </source>
</evidence>
<comment type="caution">
    <text evidence="8">The sequence shown here is derived from an EMBL/GenBank/DDBJ whole genome shotgun (WGS) entry which is preliminary data.</text>
</comment>
<keyword evidence="3" id="KW-0238">DNA-binding</keyword>
<keyword evidence="4" id="KW-0804">Transcription</keyword>
<evidence type="ECO:0000256" key="1">
    <source>
        <dbReference type="ARBA" id="ARBA00022491"/>
    </source>
</evidence>
<reference evidence="8 9" key="1">
    <citation type="submission" date="2024-10" db="EMBL/GenBank/DDBJ databases">
        <authorList>
            <person name="Topkara A.R."/>
            <person name="Saygin H."/>
        </authorList>
    </citation>
    <scope>NUCLEOTIDE SEQUENCE [LARGE SCALE GENOMIC DNA]</scope>
    <source>
        <strain evidence="8 9">M3C6</strain>
    </source>
</reference>
<keyword evidence="1" id="KW-0678">Repressor</keyword>
<dbReference type="InterPro" id="IPR008920">
    <property type="entry name" value="TF_FadR/GntR_C"/>
</dbReference>
<dbReference type="RefSeq" id="WP_393172302.1">
    <property type="nucleotide sequence ID" value="NZ_JBICRM010000025.1"/>
</dbReference>
<evidence type="ECO:0000256" key="6">
    <source>
        <dbReference type="ARBA" id="ARBA00039592"/>
    </source>
</evidence>
<dbReference type="InterPro" id="IPR036390">
    <property type="entry name" value="WH_DNA-bd_sf"/>
</dbReference>
<keyword evidence="2" id="KW-0805">Transcription regulation</keyword>
<evidence type="ECO:0000256" key="3">
    <source>
        <dbReference type="ARBA" id="ARBA00023125"/>
    </source>
</evidence>
<dbReference type="Pfam" id="PF00392">
    <property type="entry name" value="GntR"/>
    <property type="match status" value="1"/>
</dbReference>
<dbReference type="PANTHER" id="PTHR43537:SF34">
    <property type="entry name" value="PYRUVATE DEHYDROGENASE COMPLEX REPRESSOR"/>
    <property type="match status" value="1"/>
</dbReference>
<dbReference type="Pfam" id="PF07729">
    <property type="entry name" value="FCD"/>
    <property type="match status" value="1"/>
</dbReference>
<evidence type="ECO:0000256" key="5">
    <source>
        <dbReference type="ARBA" id="ARBA00037357"/>
    </source>
</evidence>
<evidence type="ECO:0000313" key="8">
    <source>
        <dbReference type="EMBL" id="MFG1708096.1"/>
    </source>
</evidence>
<evidence type="ECO:0000256" key="4">
    <source>
        <dbReference type="ARBA" id="ARBA00023163"/>
    </source>
</evidence>
<organism evidence="8 9">
    <name type="scientific">Nonomuraea marmarensis</name>
    <dbReference type="NCBI Taxonomy" id="3351344"/>
    <lineage>
        <taxon>Bacteria</taxon>
        <taxon>Bacillati</taxon>
        <taxon>Actinomycetota</taxon>
        <taxon>Actinomycetes</taxon>
        <taxon>Streptosporangiales</taxon>
        <taxon>Streptosporangiaceae</taxon>
        <taxon>Nonomuraea</taxon>
    </lineage>
</organism>
<proteinExistence type="predicted"/>
<dbReference type="InterPro" id="IPR011711">
    <property type="entry name" value="GntR_C"/>
</dbReference>
<sequence length="259" mass="28043">MLGHVLDGAAPGPVLGPVRLPTAAAEVADRLITAIAIGEYLPGDRLPAERELARILHVGRSTVREAVGRLLAVGIVDIRRGRQGGAYVRETWTSASAEAVRRTLLPRWAELEQLFDLRCLVEGMVARVAAQRRSDEDAARIRAALDRFAAARTPQEKHAADIAFHQTIVGSTRNPQIVRLSRDLLTQVSLGFPVEPYDSDPAVYERALAEHTALCEAITAGDEQRAGEIAQGHFVISNEAVREVLARGLGTTVSRRPGC</sequence>
<dbReference type="CDD" id="cd07377">
    <property type="entry name" value="WHTH_GntR"/>
    <property type="match status" value="1"/>
</dbReference>
<feature type="domain" description="HTH gntR-type" evidence="7">
    <location>
        <begin position="21"/>
        <end position="91"/>
    </location>
</feature>
<dbReference type="PROSITE" id="PS50949">
    <property type="entry name" value="HTH_GNTR"/>
    <property type="match status" value="1"/>
</dbReference>
<dbReference type="SUPFAM" id="SSF46785">
    <property type="entry name" value="Winged helix' DNA-binding domain"/>
    <property type="match status" value="1"/>
</dbReference>
<accession>A0ABW7AL35</accession>
<dbReference type="InterPro" id="IPR000524">
    <property type="entry name" value="Tscrpt_reg_HTH_GntR"/>
</dbReference>
<evidence type="ECO:0000256" key="2">
    <source>
        <dbReference type="ARBA" id="ARBA00023015"/>
    </source>
</evidence>
<dbReference type="PANTHER" id="PTHR43537">
    <property type="entry name" value="TRANSCRIPTIONAL REGULATOR, GNTR FAMILY"/>
    <property type="match status" value="1"/>
</dbReference>
<keyword evidence="9" id="KW-1185">Reference proteome</keyword>
<evidence type="ECO:0000313" key="9">
    <source>
        <dbReference type="Proteomes" id="UP001603978"/>
    </source>
</evidence>
<dbReference type="SMART" id="SM00345">
    <property type="entry name" value="HTH_GNTR"/>
    <property type="match status" value="1"/>
</dbReference>
<gene>
    <name evidence="8" type="ORF">ACFLIM_33295</name>
</gene>
<dbReference type="EMBL" id="JBICRM010000025">
    <property type="protein sequence ID" value="MFG1708096.1"/>
    <property type="molecule type" value="Genomic_DNA"/>
</dbReference>
<protein>
    <recommendedName>
        <fullName evidence="6">Pyruvate dehydrogenase complex repressor</fullName>
    </recommendedName>
</protein>
<dbReference type="SMART" id="SM00895">
    <property type="entry name" value="FCD"/>
    <property type="match status" value="1"/>
</dbReference>
<dbReference type="InterPro" id="IPR036388">
    <property type="entry name" value="WH-like_DNA-bd_sf"/>
</dbReference>
<dbReference type="Gene3D" id="1.10.10.10">
    <property type="entry name" value="Winged helix-like DNA-binding domain superfamily/Winged helix DNA-binding domain"/>
    <property type="match status" value="1"/>
</dbReference>
<dbReference type="Gene3D" id="1.20.120.530">
    <property type="entry name" value="GntR ligand-binding domain-like"/>
    <property type="match status" value="1"/>
</dbReference>
<dbReference type="Proteomes" id="UP001603978">
    <property type="component" value="Unassembled WGS sequence"/>
</dbReference>
<dbReference type="SUPFAM" id="SSF48008">
    <property type="entry name" value="GntR ligand-binding domain-like"/>
    <property type="match status" value="1"/>
</dbReference>
<name>A0ABW7AL35_9ACTN</name>
<dbReference type="PRINTS" id="PR00035">
    <property type="entry name" value="HTHGNTR"/>
</dbReference>
<comment type="function">
    <text evidence="5">Transcriptional repressor for the pyruvate dehydrogenase complex genes aceEF and lpd.</text>
</comment>